<sequence>MSNPEGFFVDWDGNVRSTLDPGGGYLCETDMVARYVAITTKTGTLVHEGTYYKSVNDVEKAGIRASLVPGSHPWGTKQDGF</sequence>
<proteinExistence type="predicted"/>
<reference evidence="1 2" key="1">
    <citation type="submission" date="2023-07" db="EMBL/GenBank/DDBJ databases">
        <title>Genomic Encyclopedia of Type Strains, Phase IV (KMG-IV): sequencing the most valuable type-strain genomes for metagenomic binning, comparative biology and taxonomic classification.</title>
        <authorList>
            <person name="Goeker M."/>
        </authorList>
    </citation>
    <scope>NUCLEOTIDE SEQUENCE [LARGE SCALE GENOMIC DNA]</scope>
    <source>
        <strain evidence="1 2">DSM 3770</strain>
    </source>
</reference>
<dbReference type="RefSeq" id="WP_237344434.1">
    <property type="nucleotide sequence ID" value="NZ_JABWGX010000004.1"/>
</dbReference>
<protein>
    <submittedName>
        <fullName evidence="1">Uncharacterized protein</fullName>
    </submittedName>
</protein>
<name>A0ABU0LDM9_XANAG</name>
<gene>
    <name evidence="1" type="ORF">QOZ94_002053</name>
</gene>
<accession>A0ABU0LDM9</accession>
<keyword evidence="2" id="KW-1185">Reference proteome</keyword>
<dbReference type="Proteomes" id="UP001241747">
    <property type="component" value="Unassembled WGS sequence"/>
</dbReference>
<organism evidence="1 2">
    <name type="scientific">Xanthobacter agilis</name>
    <dbReference type="NCBI Taxonomy" id="47492"/>
    <lineage>
        <taxon>Bacteria</taxon>
        <taxon>Pseudomonadati</taxon>
        <taxon>Pseudomonadota</taxon>
        <taxon>Alphaproteobacteria</taxon>
        <taxon>Hyphomicrobiales</taxon>
        <taxon>Xanthobacteraceae</taxon>
        <taxon>Xanthobacter</taxon>
    </lineage>
</organism>
<comment type="caution">
    <text evidence="1">The sequence shown here is derived from an EMBL/GenBank/DDBJ whole genome shotgun (WGS) entry which is preliminary data.</text>
</comment>
<evidence type="ECO:0000313" key="1">
    <source>
        <dbReference type="EMBL" id="MDQ0505257.1"/>
    </source>
</evidence>
<evidence type="ECO:0000313" key="2">
    <source>
        <dbReference type="Proteomes" id="UP001241747"/>
    </source>
</evidence>
<dbReference type="EMBL" id="JAUSVY010000004">
    <property type="protein sequence ID" value="MDQ0505257.1"/>
    <property type="molecule type" value="Genomic_DNA"/>
</dbReference>